<dbReference type="RefSeq" id="WP_371944331.1">
    <property type="nucleotide sequence ID" value="NZ_JAXCEH010000022.1"/>
</dbReference>
<keyword evidence="3" id="KW-1185">Reference proteome</keyword>
<evidence type="ECO:0000259" key="1">
    <source>
        <dbReference type="Pfam" id="PF12697"/>
    </source>
</evidence>
<dbReference type="InterPro" id="IPR029058">
    <property type="entry name" value="AB_hydrolase_fold"/>
</dbReference>
<accession>A0ABV4R616</accession>
<evidence type="ECO:0000313" key="3">
    <source>
        <dbReference type="Proteomes" id="UP001569904"/>
    </source>
</evidence>
<dbReference type="InterPro" id="IPR050266">
    <property type="entry name" value="AB_hydrolase_sf"/>
</dbReference>
<dbReference type="InterPro" id="IPR000073">
    <property type="entry name" value="AB_hydrolase_1"/>
</dbReference>
<evidence type="ECO:0000313" key="2">
    <source>
        <dbReference type="EMBL" id="MFA1557587.1"/>
    </source>
</evidence>
<reference evidence="2 3" key="1">
    <citation type="submission" date="2023-11" db="EMBL/GenBank/DDBJ databases">
        <title>Actinomadura monticuli sp. nov., isolated from volcanic ash.</title>
        <authorList>
            <person name="Lee S.D."/>
            <person name="Yang H."/>
            <person name="Kim I.S."/>
        </authorList>
    </citation>
    <scope>NUCLEOTIDE SEQUENCE [LARGE SCALE GENOMIC DNA]</scope>
    <source>
        <strain evidence="2 3">DSM 45346</strain>
    </source>
</reference>
<dbReference type="EC" id="3.1.1.24" evidence="2"/>
<sequence length="266" mass="27783">MTAPQHRPAPRHRLDGPEGAPVVVLGPSLGTSMDLWLPQLPALARDWRVLRYDLPGHGGAPAPDGPATVEGLAAGVITLLDDLGIERAAYAGVSLGGAIGAALALGAPDRVASLVLACTSPRFGDPGPWRERAVLVRREGVGPVADSAAGRWFTPAFDNAEPYVAMLRATDPEGYAACCDALAGYDVTGRLGGIRAPTLVIAGAQDVPTPPRGHADLLAEGIPDARLTVVEGAGHLANVERPAEVTREITAHLDRTWKRTWKGHAR</sequence>
<comment type="caution">
    <text evidence="2">The sequence shown here is derived from an EMBL/GenBank/DDBJ whole genome shotgun (WGS) entry which is preliminary data.</text>
</comment>
<dbReference type="SUPFAM" id="SSF53474">
    <property type="entry name" value="alpha/beta-Hydrolases"/>
    <property type="match status" value="1"/>
</dbReference>
<dbReference type="Proteomes" id="UP001569904">
    <property type="component" value="Unassembled WGS sequence"/>
</dbReference>
<protein>
    <submittedName>
        <fullName evidence="2">3-oxoadipate enol-lactonase</fullName>
        <ecNumber evidence="2">3.1.1.24</ecNumber>
    </submittedName>
</protein>
<name>A0ABV4R616_9ACTN</name>
<feature type="domain" description="AB hydrolase-1" evidence="1">
    <location>
        <begin position="23"/>
        <end position="246"/>
    </location>
</feature>
<dbReference type="InterPro" id="IPR026968">
    <property type="entry name" value="PcaD/CatD"/>
</dbReference>
<dbReference type="PRINTS" id="PR00111">
    <property type="entry name" value="ABHYDROLASE"/>
</dbReference>
<keyword evidence="2" id="KW-0378">Hydrolase</keyword>
<dbReference type="Pfam" id="PF12697">
    <property type="entry name" value="Abhydrolase_6"/>
    <property type="match status" value="1"/>
</dbReference>
<dbReference type="EMBL" id="JAXCEH010000022">
    <property type="protein sequence ID" value="MFA1557587.1"/>
    <property type="molecule type" value="Genomic_DNA"/>
</dbReference>
<dbReference type="NCBIfam" id="TIGR02427">
    <property type="entry name" value="protocat_pcaD"/>
    <property type="match status" value="1"/>
</dbReference>
<dbReference type="PANTHER" id="PTHR43798">
    <property type="entry name" value="MONOACYLGLYCEROL LIPASE"/>
    <property type="match status" value="1"/>
</dbReference>
<dbReference type="GO" id="GO:0047570">
    <property type="term" value="F:3-oxoadipate enol-lactonase activity"/>
    <property type="evidence" value="ECO:0007669"/>
    <property type="project" value="UniProtKB-EC"/>
</dbReference>
<dbReference type="PANTHER" id="PTHR43798:SF33">
    <property type="entry name" value="HYDROLASE, PUTATIVE (AFU_ORTHOLOGUE AFUA_2G14860)-RELATED"/>
    <property type="match status" value="1"/>
</dbReference>
<gene>
    <name evidence="2" type="primary">pcaD</name>
    <name evidence="2" type="ORF">SM436_28230</name>
</gene>
<organism evidence="2 3">
    <name type="scientific">Actinomadura chokoriensis</name>
    <dbReference type="NCBI Taxonomy" id="454156"/>
    <lineage>
        <taxon>Bacteria</taxon>
        <taxon>Bacillati</taxon>
        <taxon>Actinomycetota</taxon>
        <taxon>Actinomycetes</taxon>
        <taxon>Streptosporangiales</taxon>
        <taxon>Thermomonosporaceae</taxon>
        <taxon>Actinomadura</taxon>
    </lineage>
</organism>
<proteinExistence type="predicted"/>
<dbReference type="Gene3D" id="3.40.50.1820">
    <property type="entry name" value="alpha/beta hydrolase"/>
    <property type="match status" value="1"/>
</dbReference>